<keyword evidence="2" id="KW-1185">Reference proteome</keyword>
<evidence type="ECO:0000313" key="1">
    <source>
        <dbReference type="EMBL" id="VDM02023.1"/>
    </source>
</evidence>
<sequence>MLVQFCTLSDKADSKCGYSPWNGLCPVVRWRRPERCDRAACGPNDPCERLPSGARAFSTSALHRGHASIRTTLLLAIIVPGSSVSALSRSEPTASLPSFPPTATLKSRFFLGRLGSPSVTPTQRLLPTEAL</sequence>
<reference evidence="3" key="1">
    <citation type="submission" date="2016-06" db="UniProtKB">
        <authorList>
            <consortium name="WormBaseParasite"/>
        </authorList>
    </citation>
    <scope>IDENTIFICATION</scope>
</reference>
<dbReference type="WBParaSite" id="SSLN_0001622801-mRNA-1">
    <property type="protein sequence ID" value="SSLN_0001622801-mRNA-1"/>
    <property type="gene ID" value="SSLN_0001622801"/>
</dbReference>
<dbReference type="EMBL" id="UYSU01040144">
    <property type="protein sequence ID" value="VDM02023.1"/>
    <property type="molecule type" value="Genomic_DNA"/>
</dbReference>
<reference evidence="1 2" key="2">
    <citation type="submission" date="2018-11" db="EMBL/GenBank/DDBJ databases">
        <authorList>
            <consortium name="Pathogen Informatics"/>
        </authorList>
    </citation>
    <scope>NUCLEOTIDE SEQUENCE [LARGE SCALE GENOMIC DNA]</scope>
    <source>
        <strain evidence="1 2">NST_G2</strain>
    </source>
</reference>
<gene>
    <name evidence="1" type="ORF">SSLN_LOCUS15637</name>
</gene>
<accession>A0A183TGN9</accession>
<proteinExistence type="predicted"/>
<protein>
    <submittedName>
        <fullName evidence="3">Secreted protein</fullName>
    </submittedName>
</protein>
<name>A0A183TGN9_SCHSO</name>
<organism evidence="3">
    <name type="scientific">Schistocephalus solidus</name>
    <name type="common">Tapeworm</name>
    <dbReference type="NCBI Taxonomy" id="70667"/>
    <lineage>
        <taxon>Eukaryota</taxon>
        <taxon>Metazoa</taxon>
        <taxon>Spiralia</taxon>
        <taxon>Lophotrochozoa</taxon>
        <taxon>Platyhelminthes</taxon>
        <taxon>Cestoda</taxon>
        <taxon>Eucestoda</taxon>
        <taxon>Diphyllobothriidea</taxon>
        <taxon>Diphyllobothriidae</taxon>
        <taxon>Schistocephalus</taxon>
    </lineage>
</organism>
<dbReference type="Proteomes" id="UP000275846">
    <property type="component" value="Unassembled WGS sequence"/>
</dbReference>
<dbReference type="AlphaFoldDB" id="A0A183TGN9"/>
<evidence type="ECO:0000313" key="3">
    <source>
        <dbReference type="WBParaSite" id="SSLN_0001622801-mRNA-1"/>
    </source>
</evidence>
<evidence type="ECO:0000313" key="2">
    <source>
        <dbReference type="Proteomes" id="UP000275846"/>
    </source>
</evidence>